<organism evidence="1 2">
    <name type="scientific">Kibdelosporangium lantanae</name>
    <dbReference type="NCBI Taxonomy" id="1497396"/>
    <lineage>
        <taxon>Bacteria</taxon>
        <taxon>Bacillati</taxon>
        <taxon>Actinomycetota</taxon>
        <taxon>Actinomycetes</taxon>
        <taxon>Pseudonocardiales</taxon>
        <taxon>Pseudonocardiaceae</taxon>
        <taxon>Kibdelosporangium</taxon>
    </lineage>
</organism>
<keyword evidence="1" id="KW-0808">Transferase</keyword>
<protein>
    <submittedName>
        <fullName evidence="1">Glycosyltransferase</fullName>
        <ecNumber evidence="1">2.4.-.-</ecNumber>
    </submittedName>
</protein>
<dbReference type="EC" id="2.4.-.-" evidence="1"/>
<evidence type="ECO:0000313" key="1">
    <source>
        <dbReference type="EMBL" id="MFD1052406.1"/>
    </source>
</evidence>
<comment type="caution">
    <text evidence="1">The sequence shown here is derived from an EMBL/GenBank/DDBJ whole genome shotgun (WGS) entry which is preliminary data.</text>
</comment>
<keyword evidence="2" id="KW-1185">Reference proteome</keyword>
<dbReference type="GO" id="GO:0016757">
    <property type="term" value="F:glycosyltransferase activity"/>
    <property type="evidence" value="ECO:0007669"/>
    <property type="project" value="UniProtKB-KW"/>
</dbReference>
<dbReference type="EMBL" id="JBHTIS010004393">
    <property type="protein sequence ID" value="MFD1052406.1"/>
    <property type="molecule type" value="Genomic_DNA"/>
</dbReference>
<gene>
    <name evidence="1" type="ORF">ACFQ1S_45895</name>
</gene>
<sequence>SAVGGLIDTVVDGVTGVHVHPRSPRTLVAALRRLISDDVMRESYGMAGRDRVVARYTWNRIAADTSQVYKRVVHPEVSAPRRPVRGSSS</sequence>
<dbReference type="SUPFAM" id="SSF53756">
    <property type="entry name" value="UDP-Glycosyltransferase/glycogen phosphorylase"/>
    <property type="match status" value="1"/>
</dbReference>
<dbReference type="Gene3D" id="3.40.50.2000">
    <property type="entry name" value="Glycogen Phosphorylase B"/>
    <property type="match status" value="2"/>
</dbReference>
<reference evidence="2" key="1">
    <citation type="journal article" date="2019" name="Int. J. Syst. Evol. Microbiol.">
        <title>The Global Catalogue of Microorganisms (GCM) 10K type strain sequencing project: providing services to taxonomists for standard genome sequencing and annotation.</title>
        <authorList>
            <consortium name="The Broad Institute Genomics Platform"/>
            <consortium name="The Broad Institute Genome Sequencing Center for Infectious Disease"/>
            <person name="Wu L."/>
            <person name="Ma J."/>
        </authorList>
    </citation>
    <scope>NUCLEOTIDE SEQUENCE [LARGE SCALE GENOMIC DNA]</scope>
    <source>
        <strain evidence="2">JCM 31486</strain>
    </source>
</reference>
<proteinExistence type="predicted"/>
<name>A0ABW3MPD9_9PSEU</name>
<feature type="non-terminal residue" evidence="1">
    <location>
        <position position="1"/>
    </location>
</feature>
<evidence type="ECO:0000313" key="2">
    <source>
        <dbReference type="Proteomes" id="UP001597045"/>
    </source>
</evidence>
<dbReference type="Proteomes" id="UP001597045">
    <property type="component" value="Unassembled WGS sequence"/>
</dbReference>
<keyword evidence="1" id="KW-0328">Glycosyltransferase</keyword>
<accession>A0ABW3MPD9</accession>